<evidence type="ECO:0000313" key="3">
    <source>
        <dbReference type="Proteomes" id="UP000019335"/>
    </source>
</evidence>
<feature type="compositionally biased region" description="Basic and acidic residues" evidence="1">
    <location>
        <begin position="80"/>
        <end position="89"/>
    </location>
</feature>
<organism evidence="2 3">
    <name type="scientific">Nannochloropsis gaditana</name>
    <dbReference type="NCBI Taxonomy" id="72520"/>
    <lineage>
        <taxon>Eukaryota</taxon>
        <taxon>Sar</taxon>
        <taxon>Stramenopiles</taxon>
        <taxon>Ochrophyta</taxon>
        <taxon>Eustigmatophyceae</taxon>
        <taxon>Eustigmatales</taxon>
        <taxon>Monodopsidaceae</taxon>
        <taxon>Nannochloropsis</taxon>
    </lineage>
</organism>
<keyword evidence="3" id="KW-1185">Reference proteome</keyword>
<dbReference type="AlphaFoldDB" id="W7TB14"/>
<dbReference type="EMBL" id="AZIL01002854">
    <property type="protein sequence ID" value="EWM20713.1"/>
    <property type="molecule type" value="Genomic_DNA"/>
</dbReference>
<proteinExistence type="predicted"/>
<name>W7TB14_9STRA</name>
<protein>
    <submittedName>
        <fullName evidence="2">Uncharacterized protein</fullName>
    </submittedName>
</protein>
<feature type="region of interest" description="Disordered" evidence="1">
    <location>
        <begin position="54"/>
        <end position="89"/>
    </location>
</feature>
<comment type="caution">
    <text evidence="2">The sequence shown here is derived from an EMBL/GenBank/DDBJ whole genome shotgun (WGS) entry which is preliminary data.</text>
</comment>
<reference evidence="2 3" key="1">
    <citation type="journal article" date="2014" name="Mol. Plant">
        <title>Chromosome Scale Genome Assembly and Transcriptome Profiling of Nannochloropsis gaditana in Nitrogen Depletion.</title>
        <authorList>
            <person name="Corteggiani Carpinelli E."/>
            <person name="Telatin A."/>
            <person name="Vitulo N."/>
            <person name="Forcato C."/>
            <person name="D'Angelo M."/>
            <person name="Schiavon R."/>
            <person name="Vezzi A."/>
            <person name="Giacometti G.M."/>
            <person name="Morosinotto T."/>
            <person name="Valle G."/>
        </authorList>
    </citation>
    <scope>NUCLEOTIDE SEQUENCE [LARGE SCALE GENOMIC DNA]</scope>
    <source>
        <strain evidence="2 3">B-31</strain>
    </source>
</reference>
<evidence type="ECO:0000313" key="2">
    <source>
        <dbReference type="EMBL" id="EWM20713.1"/>
    </source>
</evidence>
<dbReference type="Proteomes" id="UP000019335">
    <property type="component" value="Unassembled WGS sequence"/>
</dbReference>
<sequence length="173" mass="19472">MSETRHPVRRREGGSFLLHSLDVPRELASIGGIPTSPSASSSLSFFPSKSITHVSSTASHAKKSSESLGESRQGGRRKGGREGRGDLVRMDKSLSLSFSGVKEEDWESLDDSVRESKWENRTGEMLQLKRRRGYHRRSFLITASLVTPQNLGNHNLKKHRSHHLKQINEMRRA</sequence>
<evidence type="ECO:0000256" key="1">
    <source>
        <dbReference type="SAM" id="MobiDB-lite"/>
    </source>
</evidence>
<gene>
    <name evidence="2" type="ORF">Naga_101419g1</name>
</gene>
<accession>W7TB14</accession>